<gene>
    <name evidence="2" type="ORF">VKT23_016724</name>
</gene>
<protein>
    <submittedName>
        <fullName evidence="2">Uncharacterized protein</fullName>
    </submittedName>
</protein>
<organism evidence="2 3">
    <name type="scientific">Marasmiellus scandens</name>
    <dbReference type="NCBI Taxonomy" id="2682957"/>
    <lineage>
        <taxon>Eukaryota</taxon>
        <taxon>Fungi</taxon>
        <taxon>Dikarya</taxon>
        <taxon>Basidiomycota</taxon>
        <taxon>Agaricomycotina</taxon>
        <taxon>Agaricomycetes</taxon>
        <taxon>Agaricomycetidae</taxon>
        <taxon>Agaricales</taxon>
        <taxon>Marasmiineae</taxon>
        <taxon>Omphalotaceae</taxon>
        <taxon>Marasmiellus</taxon>
    </lineage>
</organism>
<dbReference type="Proteomes" id="UP001498398">
    <property type="component" value="Unassembled WGS sequence"/>
</dbReference>
<feature type="compositionally biased region" description="Polar residues" evidence="1">
    <location>
        <begin position="37"/>
        <end position="61"/>
    </location>
</feature>
<comment type="caution">
    <text evidence="2">The sequence shown here is derived from an EMBL/GenBank/DDBJ whole genome shotgun (WGS) entry which is preliminary data.</text>
</comment>
<feature type="region of interest" description="Disordered" evidence="1">
    <location>
        <begin position="1"/>
        <end position="64"/>
    </location>
</feature>
<evidence type="ECO:0000313" key="3">
    <source>
        <dbReference type="Proteomes" id="UP001498398"/>
    </source>
</evidence>
<accession>A0ABR1IW13</accession>
<feature type="compositionally biased region" description="Polar residues" evidence="1">
    <location>
        <begin position="1"/>
        <end position="27"/>
    </location>
</feature>
<name>A0ABR1IW13_9AGAR</name>
<keyword evidence="3" id="KW-1185">Reference proteome</keyword>
<sequence>MANNRRPLTQIDIQSNRRTQDRSQVPSRQAEHRDNARSGQNCSPSPQTRSSRARNNQNSQKRTYEDFAESLAIWDPKNSKNTTVKPSSLSIV</sequence>
<evidence type="ECO:0000313" key="2">
    <source>
        <dbReference type="EMBL" id="KAK7440948.1"/>
    </source>
</evidence>
<proteinExistence type="predicted"/>
<dbReference type="EMBL" id="JBANRG010000065">
    <property type="protein sequence ID" value="KAK7440948.1"/>
    <property type="molecule type" value="Genomic_DNA"/>
</dbReference>
<evidence type="ECO:0000256" key="1">
    <source>
        <dbReference type="SAM" id="MobiDB-lite"/>
    </source>
</evidence>
<reference evidence="2 3" key="1">
    <citation type="submission" date="2024-01" db="EMBL/GenBank/DDBJ databases">
        <title>A draft genome for the cacao thread blight pathogen Marasmiellus scandens.</title>
        <authorList>
            <person name="Baruah I.K."/>
            <person name="Leung J."/>
            <person name="Bukari Y."/>
            <person name="Amoako-Attah I."/>
            <person name="Meinhardt L.W."/>
            <person name="Bailey B.A."/>
            <person name="Cohen S.P."/>
        </authorList>
    </citation>
    <scope>NUCLEOTIDE SEQUENCE [LARGE SCALE GENOMIC DNA]</scope>
    <source>
        <strain evidence="2 3">GH-19</strain>
    </source>
</reference>